<gene>
    <name evidence="2" type="ORF">BJG266_LOCUS21289</name>
    <name evidence="3" type="ORF">QVE165_LOCUS28572</name>
    <name evidence="4" type="ORF">QVE165_LOCUS29900</name>
</gene>
<evidence type="ECO:0000256" key="1">
    <source>
        <dbReference type="SAM" id="Phobius"/>
    </source>
</evidence>
<dbReference type="AlphaFoldDB" id="A0A814NYF7"/>
<evidence type="ECO:0000313" key="3">
    <source>
        <dbReference type="EMBL" id="CAF1252187.1"/>
    </source>
</evidence>
<evidence type="ECO:0000313" key="2">
    <source>
        <dbReference type="EMBL" id="CAF1099840.1"/>
    </source>
</evidence>
<feature type="transmembrane region" description="Helical" evidence="1">
    <location>
        <begin position="6"/>
        <end position="28"/>
    </location>
</feature>
<keyword evidence="1" id="KW-0812">Transmembrane</keyword>
<dbReference type="Proteomes" id="UP000663832">
    <property type="component" value="Unassembled WGS sequence"/>
</dbReference>
<evidence type="ECO:0000313" key="6">
    <source>
        <dbReference type="Proteomes" id="UP000663877"/>
    </source>
</evidence>
<dbReference type="EMBL" id="CAJNOM010000224">
    <property type="protein sequence ID" value="CAF1252187.1"/>
    <property type="molecule type" value="Genomic_DNA"/>
</dbReference>
<protein>
    <submittedName>
        <fullName evidence="2">Uncharacterized protein</fullName>
    </submittedName>
</protein>
<organism evidence="2 6">
    <name type="scientific">Adineta steineri</name>
    <dbReference type="NCBI Taxonomy" id="433720"/>
    <lineage>
        <taxon>Eukaryota</taxon>
        <taxon>Metazoa</taxon>
        <taxon>Spiralia</taxon>
        <taxon>Gnathifera</taxon>
        <taxon>Rotifera</taxon>
        <taxon>Eurotatoria</taxon>
        <taxon>Bdelloidea</taxon>
        <taxon>Adinetida</taxon>
        <taxon>Adinetidae</taxon>
        <taxon>Adineta</taxon>
    </lineage>
</organism>
<feature type="transmembrane region" description="Helical" evidence="1">
    <location>
        <begin position="110"/>
        <end position="132"/>
    </location>
</feature>
<proteinExistence type="predicted"/>
<keyword evidence="1" id="KW-1133">Transmembrane helix</keyword>
<name>A0A814NYF7_9BILA</name>
<feature type="transmembrane region" description="Helical" evidence="1">
    <location>
        <begin position="82"/>
        <end position="104"/>
    </location>
</feature>
<sequence length="161" mass="18278">MFKLSLINIFFLTTCITPSISVLIYLIVPVQTVRVFGGNIADQSTRDAAQLWVRTTSNGDILVSLLSGIALFKESDWNFRQIVIRVCSISNFVHFACFLFHHYFVAHHHIALVIVYYSALSVTLLTGLGWGLNWNTILKRNEEYSDQIQLARESNRSLDPA</sequence>
<comment type="caution">
    <text evidence="2">The sequence shown here is derived from an EMBL/GenBank/DDBJ whole genome shotgun (WGS) entry which is preliminary data.</text>
</comment>
<dbReference type="OrthoDB" id="10022111at2759"/>
<accession>A0A814NYF7</accession>
<evidence type="ECO:0000313" key="5">
    <source>
        <dbReference type="Proteomes" id="UP000663832"/>
    </source>
</evidence>
<dbReference type="EMBL" id="CAJNOI010000126">
    <property type="protein sequence ID" value="CAF1099840.1"/>
    <property type="molecule type" value="Genomic_DNA"/>
</dbReference>
<dbReference type="EMBL" id="CAJNOM010000244">
    <property type="protein sequence ID" value="CAF1276662.1"/>
    <property type="molecule type" value="Genomic_DNA"/>
</dbReference>
<evidence type="ECO:0000313" key="4">
    <source>
        <dbReference type="EMBL" id="CAF1276662.1"/>
    </source>
</evidence>
<keyword evidence="1" id="KW-0472">Membrane</keyword>
<reference evidence="2" key="1">
    <citation type="submission" date="2021-02" db="EMBL/GenBank/DDBJ databases">
        <authorList>
            <person name="Nowell W R."/>
        </authorList>
    </citation>
    <scope>NUCLEOTIDE SEQUENCE</scope>
</reference>
<dbReference type="Proteomes" id="UP000663877">
    <property type="component" value="Unassembled WGS sequence"/>
</dbReference>
<keyword evidence="5" id="KW-1185">Reference proteome</keyword>